<dbReference type="InterPro" id="IPR036107">
    <property type="entry name" value="CsrA_sf"/>
</dbReference>
<evidence type="ECO:0000256" key="3">
    <source>
        <dbReference type="ARBA" id="ARBA00022845"/>
    </source>
</evidence>
<keyword evidence="1 5" id="KW-0963">Cytoplasm</keyword>
<name>A0A402CSA0_9BACT</name>
<keyword evidence="4 5" id="KW-0694">RNA-binding</keyword>
<dbReference type="OrthoDB" id="9809061at2"/>
<comment type="function">
    <text evidence="5">A translational regulator that binds mRNA to regulate translation initiation and/or mRNA stability. Usually binds in the 5'-UTR at or near the Shine-Dalgarno sequence preventing ribosome-binding, thus repressing translation. Its main target seems to be the major flagellin gene, while its function is anatagonized by FliW.</text>
</comment>
<evidence type="ECO:0000256" key="4">
    <source>
        <dbReference type="ARBA" id="ARBA00022884"/>
    </source>
</evidence>
<evidence type="ECO:0000256" key="5">
    <source>
        <dbReference type="HAMAP-Rule" id="MF_00167"/>
    </source>
</evidence>
<dbReference type="PANTHER" id="PTHR34984:SF1">
    <property type="entry name" value="CARBON STORAGE REGULATOR"/>
    <property type="match status" value="1"/>
</dbReference>
<dbReference type="FunFam" id="2.60.40.4380:FF:000002">
    <property type="entry name" value="Translational regulator CsrA"/>
    <property type="match status" value="1"/>
</dbReference>
<reference evidence="6 7" key="1">
    <citation type="journal article" date="2019" name="Int. J. Syst. Evol. Microbiol.">
        <title>Capsulimonas corticalis gen. nov., sp. nov., an aerobic capsulated bacterium, of a novel bacterial order, Capsulimonadales ord. nov., of the class Armatimonadia of the phylum Armatimonadetes.</title>
        <authorList>
            <person name="Li J."/>
            <person name="Kudo C."/>
            <person name="Tonouchi A."/>
        </authorList>
    </citation>
    <scope>NUCLEOTIDE SEQUENCE [LARGE SCALE GENOMIC DNA]</scope>
    <source>
        <strain evidence="6 7">AX-7</strain>
    </source>
</reference>
<evidence type="ECO:0000256" key="2">
    <source>
        <dbReference type="ARBA" id="ARBA00022491"/>
    </source>
</evidence>
<dbReference type="GO" id="GO:0044781">
    <property type="term" value="P:bacterial-type flagellum organization"/>
    <property type="evidence" value="ECO:0007669"/>
    <property type="project" value="UniProtKB-KW"/>
</dbReference>
<organism evidence="6 7">
    <name type="scientific">Capsulimonas corticalis</name>
    <dbReference type="NCBI Taxonomy" id="2219043"/>
    <lineage>
        <taxon>Bacteria</taxon>
        <taxon>Bacillati</taxon>
        <taxon>Armatimonadota</taxon>
        <taxon>Armatimonadia</taxon>
        <taxon>Capsulimonadales</taxon>
        <taxon>Capsulimonadaceae</taxon>
        <taxon>Capsulimonas</taxon>
    </lineage>
</organism>
<dbReference type="GO" id="GO:0006109">
    <property type="term" value="P:regulation of carbohydrate metabolic process"/>
    <property type="evidence" value="ECO:0007669"/>
    <property type="project" value="InterPro"/>
</dbReference>
<dbReference type="Pfam" id="PF02599">
    <property type="entry name" value="CsrA"/>
    <property type="match status" value="1"/>
</dbReference>
<keyword evidence="5" id="KW-1005">Bacterial flagellum biogenesis</keyword>
<dbReference type="PANTHER" id="PTHR34984">
    <property type="entry name" value="CARBON STORAGE REGULATOR"/>
    <property type="match status" value="1"/>
</dbReference>
<proteinExistence type="inferred from homology"/>
<keyword evidence="3 5" id="KW-0810">Translation regulation</keyword>
<dbReference type="GO" id="GO:0045947">
    <property type="term" value="P:negative regulation of translational initiation"/>
    <property type="evidence" value="ECO:0007669"/>
    <property type="project" value="UniProtKB-UniRule"/>
</dbReference>
<keyword evidence="2 5" id="KW-0678">Repressor</keyword>
<evidence type="ECO:0000256" key="1">
    <source>
        <dbReference type="ARBA" id="ARBA00022490"/>
    </source>
</evidence>
<dbReference type="GO" id="GO:1902208">
    <property type="term" value="P:regulation of bacterial-type flagellum assembly"/>
    <property type="evidence" value="ECO:0007669"/>
    <property type="project" value="UniProtKB-UniRule"/>
</dbReference>
<dbReference type="GO" id="GO:0006402">
    <property type="term" value="P:mRNA catabolic process"/>
    <property type="evidence" value="ECO:0007669"/>
    <property type="project" value="InterPro"/>
</dbReference>
<protein>
    <recommendedName>
        <fullName evidence="5">Translational regulator CsrA</fullName>
    </recommendedName>
</protein>
<comment type="subcellular location">
    <subcellularLocation>
        <location evidence="5">Cytoplasm</location>
    </subcellularLocation>
</comment>
<gene>
    <name evidence="5 6" type="primary">csrA</name>
    <name evidence="6" type="ORF">CCAX7_003470</name>
</gene>
<accession>A0A402CSA0</accession>
<dbReference type="NCBIfam" id="TIGR00202">
    <property type="entry name" value="csrA"/>
    <property type="match status" value="1"/>
</dbReference>
<dbReference type="GO" id="GO:0048027">
    <property type="term" value="F:mRNA 5'-UTR binding"/>
    <property type="evidence" value="ECO:0007669"/>
    <property type="project" value="UniProtKB-UniRule"/>
</dbReference>
<evidence type="ECO:0000313" key="7">
    <source>
        <dbReference type="Proteomes" id="UP000287394"/>
    </source>
</evidence>
<dbReference type="NCBIfam" id="NF002469">
    <property type="entry name" value="PRK01712.1"/>
    <property type="match status" value="1"/>
</dbReference>
<dbReference type="GO" id="GO:0005829">
    <property type="term" value="C:cytosol"/>
    <property type="evidence" value="ECO:0007669"/>
    <property type="project" value="TreeGrafter"/>
</dbReference>
<dbReference type="KEGG" id="ccot:CCAX7_003470"/>
<dbReference type="Gene3D" id="2.60.40.4380">
    <property type="entry name" value="Translational regulator CsrA"/>
    <property type="match status" value="1"/>
</dbReference>
<dbReference type="RefSeq" id="WP_119320239.1">
    <property type="nucleotide sequence ID" value="NZ_AP025739.1"/>
</dbReference>
<keyword evidence="7" id="KW-1185">Reference proteome</keyword>
<sequence length="81" mass="8930">MLVLTRRLNQSIKIGDDVEITVIEVRGDQVRLGVSAPRDVAVHRKEVYLQIQQENRAAASVEDPSALDEIGDAFANTAKTQ</sequence>
<dbReference type="EMBL" id="AP025739">
    <property type="protein sequence ID" value="BDI28296.1"/>
    <property type="molecule type" value="Genomic_DNA"/>
</dbReference>
<comment type="subunit">
    <text evidence="5">Homodimer; the beta-strands of each monomer intercalate to form a hydrophobic core, while the alpha-helices form wings that extend away from the core.</text>
</comment>
<dbReference type="AlphaFoldDB" id="A0A402CSA0"/>
<comment type="similarity">
    <text evidence="5">Belongs to the CsrA/RsmA family.</text>
</comment>
<dbReference type="Proteomes" id="UP000287394">
    <property type="component" value="Chromosome"/>
</dbReference>
<dbReference type="HAMAP" id="MF_00167">
    <property type="entry name" value="CsrA"/>
    <property type="match status" value="1"/>
</dbReference>
<dbReference type="FunCoup" id="A0A402CSA0">
    <property type="interactions" value="101"/>
</dbReference>
<dbReference type="InterPro" id="IPR003751">
    <property type="entry name" value="CsrA"/>
</dbReference>
<evidence type="ECO:0000313" key="6">
    <source>
        <dbReference type="EMBL" id="BDI28296.1"/>
    </source>
</evidence>
<dbReference type="SUPFAM" id="SSF117130">
    <property type="entry name" value="CsrA-like"/>
    <property type="match status" value="1"/>
</dbReference>